<evidence type="ECO:0000313" key="3">
    <source>
        <dbReference type="EMBL" id="CAH1405303.1"/>
    </source>
</evidence>
<feature type="transmembrane region" description="Helical" evidence="1">
    <location>
        <begin position="21"/>
        <end position="41"/>
    </location>
</feature>
<dbReference type="EMBL" id="OV725082">
    <property type="protein sequence ID" value="CAH1405303.1"/>
    <property type="molecule type" value="Genomic_DNA"/>
</dbReference>
<reference evidence="3" key="1">
    <citation type="submission" date="2022-01" db="EMBL/GenBank/DDBJ databases">
        <authorList>
            <person name="King R."/>
        </authorList>
    </citation>
    <scope>NUCLEOTIDE SEQUENCE</scope>
</reference>
<proteinExistence type="predicted"/>
<dbReference type="InterPro" id="IPR001810">
    <property type="entry name" value="F-box_dom"/>
</dbReference>
<accession>A0A9P0HNL1</accession>
<protein>
    <recommendedName>
        <fullName evidence="2">F-box domain-containing protein</fullName>
    </recommendedName>
</protein>
<evidence type="ECO:0000313" key="4">
    <source>
        <dbReference type="Proteomes" id="UP001152798"/>
    </source>
</evidence>
<dbReference type="AlphaFoldDB" id="A0A9P0HNL1"/>
<organism evidence="3 4">
    <name type="scientific">Nezara viridula</name>
    <name type="common">Southern green stink bug</name>
    <name type="synonym">Cimex viridulus</name>
    <dbReference type="NCBI Taxonomy" id="85310"/>
    <lineage>
        <taxon>Eukaryota</taxon>
        <taxon>Metazoa</taxon>
        <taxon>Ecdysozoa</taxon>
        <taxon>Arthropoda</taxon>
        <taxon>Hexapoda</taxon>
        <taxon>Insecta</taxon>
        <taxon>Pterygota</taxon>
        <taxon>Neoptera</taxon>
        <taxon>Paraneoptera</taxon>
        <taxon>Hemiptera</taxon>
        <taxon>Heteroptera</taxon>
        <taxon>Panheteroptera</taxon>
        <taxon>Pentatomomorpha</taxon>
        <taxon>Pentatomoidea</taxon>
        <taxon>Pentatomidae</taxon>
        <taxon>Pentatominae</taxon>
        <taxon>Nezara</taxon>
    </lineage>
</organism>
<dbReference type="PROSITE" id="PS50181">
    <property type="entry name" value="FBOX"/>
    <property type="match status" value="1"/>
</dbReference>
<dbReference type="Proteomes" id="UP001152798">
    <property type="component" value="Chromosome 6"/>
</dbReference>
<sequence>MMAEQKQIEFENLPSHLLECILYYIPLIEIVKLCAICPILYTTGNFVIRKRFFELRSEIYKELKILEGEIDALPKSEEFFENRIVLLRCYYFLEMLLSELSLIRAVWRRVLYNKSLSVVAIGKLLHEFYSAFYVTKRRGLPPWHINDEIEGKVIKYAKLFFECKLDEVQYDEMFGCQILDVLDSMINRQFRINVKYYPQNNFCSIDAVYKLRDPHYLNRTPKLNENELTQEERRKILTYFVNLVRINNRVALREEQYHREVEISRSREINIMALEIDFILHGSSSWLTKDVRKYVSVFSDPLREERKVNEIFEFEETYRSSEFSHSTSMEKKFICCIQINCPLNQAPLSIMDCWSRFKNDLLSQIYAKPQFGFLEESINVSDTSRKTDNIDILGDIGMQCTVEVVVSSNNNYEIDRLMFNEPLTVGSSD</sequence>
<name>A0A9P0HNL1_NEZVI</name>
<evidence type="ECO:0000256" key="1">
    <source>
        <dbReference type="SAM" id="Phobius"/>
    </source>
</evidence>
<keyword evidence="1" id="KW-1133">Transmembrane helix</keyword>
<dbReference type="OrthoDB" id="6611469at2759"/>
<gene>
    <name evidence="3" type="ORF">NEZAVI_LOCUS13540</name>
</gene>
<keyword evidence="4" id="KW-1185">Reference proteome</keyword>
<evidence type="ECO:0000259" key="2">
    <source>
        <dbReference type="PROSITE" id="PS50181"/>
    </source>
</evidence>
<feature type="domain" description="F-box" evidence="2">
    <location>
        <begin position="7"/>
        <end position="63"/>
    </location>
</feature>
<keyword evidence="1" id="KW-0472">Membrane</keyword>
<keyword evidence="1" id="KW-0812">Transmembrane</keyword>